<proteinExistence type="inferred from homology"/>
<evidence type="ECO:0000313" key="4">
    <source>
        <dbReference type="EMBL" id="KFP96700.1"/>
    </source>
</evidence>
<evidence type="ECO:0000259" key="3">
    <source>
        <dbReference type="PROSITE" id="PS50878"/>
    </source>
</evidence>
<dbReference type="InterPro" id="IPR043128">
    <property type="entry name" value="Rev_trsase/Diguanyl_cyclase"/>
</dbReference>
<dbReference type="Proteomes" id="UP000054379">
    <property type="component" value="Unassembled WGS sequence"/>
</dbReference>
<accession>A0A091NWA2</accession>
<dbReference type="PANTHER" id="PTHR33064:SF36">
    <property type="entry name" value="CCHC-TYPE DOMAIN-CONTAINING PROTEIN"/>
    <property type="match status" value="1"/>
</dbReference>
<dbReference type="GO" id="GO:0004523">
    <property type="term" value="F:RNA-DNA hybrid ribonuclease activity"/>
    <property type="evidence" value="ECO:0007669"/>
    <property type="project" value="UniProtKB-EC"/>
</dbReference>
<sequence>FTVLDLKDAFFCIPLEEGSRKLFAFEWEYPNTGRKTQLMWTRLPQGFKNSPTIFGSQLAKELEMWKQDGPKPGHLLLQYVDDILIATEERPACIKVTIDLLNFLGLSRYKVSRTKAQIAKQTVIYLGFEISQGQRQLGTERKKAICSIPEPRNTHELRTFLGMTGWCRLWIMNYGLLAKPLYEALKGPPFEWGPDQQRAFKSLKQALMTAPALGLLDLTKDFQLFVHEKQHIA</sequence>
<organism evidence="4 5">
    <name type="scientific">Haliaeetus albicilla</name>
    <name type="common">White-tailed sea-eagle</name>
    <name type="synonym">Falco albicilla</name>
    <dbReference type="NCBI Taxonomy" id="8969"/>
    <lineage>
        <taxon>Eukaryota</taxon>
        <taxon>Metazoa</taxon>
        <taxon>Chordata</taxon>
        <taxon>Craniata</taxon>
        <taxon>Vertebrata</taxon>
        <taxon>Euteleostomi</taxon>
        <taxon>Archelosauria</taxon>
        <taxon>Archosauria</taxon>
        <taxon>Dinosauria</taxon>
        <taxon>Saurischia</taxon>
        <taxon>Theropoda</taxon>
        <taxon>Coelurosauria</taxon>
        <taxon>Aves</taxon>
        <taxon>Neognathae</taxon>
        <taxon>Neoaves</taxon>
        <taxon>Telluraves</taxon>
        <taxon>Accipitrimorphae</taxon>
        <taxon>Accipitriformes</taxon>
        <taxon>Accipitridae</taxon>
        <taxon>Accipitrinae</taxon>
        <taxon>Haliaeetus</taxon>
    </lineage>
</organism>
<name>A0A091NWA2_HALAL</name>
<dbReference type="InterPro" id="IPR051320">
    <property type="entry name" value="Viral_Replic_Matur_Polypro"/>
</dbReference>
<evidence type="ECO:0000256" key="2">
    <source>
        <dbReference type="ARBA" id="ARBA00012180"/>
    </source>
</evidence>
<evidence type="ECO:0000313" key="5">
    <source>
        <dbReference type="Proteomes" id="UP000054379"/>
    </source>
</evidence>
<feature type="domain" description="Reverse transcriptase" evidence="3">
    <location>
        <begin position="1"/>
        <end position="130"/>
    </location>
</feature>
<dbReference type="PROSITE" id="PS50878">
    <property type="entry name" value="RT_POL"/>
    <property type="match status" value="1"/>
</dbReference>
<reference evidence="4 5" key="1">
    <citation type="submission" date="2014-04" db="EMBL/GenBank/DDBJ databases">
        <title>Genome evolution of avian class.</title>
        <authorList>
            <person name="Zhang G."/>
            <person name="Li C."/>
        </authorList>
    </citation>
    <scope>NUCLEOTIDE SEQUENCE [LARGE SCALE GENOMIC DNA]</scope>
    <source>
        <strain evidence="4">BGI_N329</strain>
    </source>
</reference>
<dbReference type="Gene3D" id="3.10.10.10">
    <property type="entry name" value="HIV Type 1 Reverse Transcriptase, subunit A, domain 1"/>
    <property type="match status" value="1"/>
</dbReference>
<dbReference type="EC" id="3.1.26.4" evidence="2"/>
<dbReference type="EMBL" id="KK642252">
    <property type="protein sequence ID" value="KFP96700.1"/>
    <property type="molecule type" value="Genomic_DNA"/>
</dbReference>
<dbReference type="Pfam" id="PF00078">
    <property type="entry name" value="RVT_1"/>
    <property type="match status" value="1"/>
</dbReference>
<dbReference type="FunFam" id="3.30.70.270:FF:000020">
    <property type="entry name" value="Transposon Tf2-6 polyprotein-like Protein"/>
    <property type="match status" value="1"/>
</dbReference>
<evidence type="ECO:0000256" key="1">
    <source>
        <dbReference type="ARBA" id="ARBA00010879"/>
    </source>
</evidence>
<dbReference type="AlphaFoldDB" id="A0A091NWA2"/>
<feature type="non-terminal residue" evidence="4">
    <location>
        <position position="233"/>
    </location>
</feature>
<dbReference type="Gene3D" id="3.30.70.270">
    <property type="match status" value="2"/>
</dbReference>
<dbReference type="InterPro" id="IPR043502">
    <property type="entry name" value="DNA/RNA_pol_sf"/>
</dbReference>
<dbReference type="PANTHER" id="PTHR33064">
    <property type="entry name" value="POL PROTEIN"/>
    <property type="match status" value="1"/>
</dbReference>
<feature type="non-terminal residue" evidence="4">
    <location>
        <position position="1"/>
    </location>
</feature>
<dbReference type="InterPro" id="IPR000477">
    <property type="entry name" value="RT_dom"/>
</dbReference>
<gene>
    <name evidence="4" type="ORF">N329_05197</name>
</gene>
<dbReference type="SUPFAM" id="SSF56672">
    <property type="entry name" value="DNA/RNA polymerases"/>
    <property type="match status" value="1"/>
</dbReference>
<comment type="similarity">
    <text evidence="1">Belongs to the beta type-B retroviral polymerase family. HERV class-II K(HML-2) pol subfamily.</text>
</comment>
<protein>
    <recommendedName>
        <fullName evidence="2">ribonuclease H</fullName>
        <ecNumber evidence="2">3.1.26.4</ecNumber>
    </recommendedName>
</protein>